<dbReference type="Proteomes" id="UP001519287">
    <property type="component" value="Unassembled WGS sequence"/>
</dbReference>
<evidence type="ECO:0000313" key="6">
    <source>
        <dbReference type="EMBL" id="MBP1991975.1"/>
    </source>
</evidence>
<accession>A0ABS4IY22</accession>
<dbReference type="PANTHER" id="PTHR39210">
    <property type="entry name" value="HEPARIN-SULFATE LYASE"/>
    <property type="match status" value="1"/>
</dbReference>
<keyword evidence="7" id="KW-1185">Reference proteome</keyword>
<evidence type="ECO:0000256" key="1">
    <source>
        <dbReference type="ARBA" id="ARBA00004418"/>
    </source>
</evidence>
<gene>
    <name evidence="6" type="ORF">J2Z66_003583</name>
</gene>
<dbReference type="Pfam" id="PF07940">
    <property type="entry name" value="Hepar_II_III_C"/>
    <property type="match status" value="1"/>
</dbReference>
<proteinExistence type="predicted"/>
<evidence type="ECO:0000259" key="5">
    <source>
        <dbReference type="Pfam" id="PF07940"/>
    </source>
</evidence>
<dbReference type="InterPro" id="IPR012480">
    <property type="entry name" value="Hepar_II_III_C"/>
</dbReference>
<evidence type="ECO:0000313" key="7">
    <source>
        <dbReference type="Proteomes" id="UP001519287"/>
    </source>
</evidence>
<dbReference type="Gene3D" id="2.70.98.70">
    <property type="match status" value="1"/>
</dbReference>
<keyword evidence="3" id="KW-0574">Periplasm</keyword>
<reference evidence="6 7" key="1">
    <citation type="submission" date="2021-03" db="EMBL/GenBank/DDBJ databases">
        <title>Genomic Encyclopedia of Type Strains, Phase IV (KMG-IV): sequencing the most valuable type-strain genomes for metagenomic binning, comparative biology and taxonomic classification.</title>
        <authorList>
            <person name="Goeker M."/>
        </authorList>
    </citation>
    <scope>NUCLEOTIDE SEQUENCE [LARGE SCALE GENOMIC DNA]</scope>
    <source>
        <strain evidence="6 7">DSM 26048</strain>
    </source>
</reference>
<comment type="caution">
    <text evidence="6">The sequence shown here is derived from an EMBL/GenBank/DDBJ whole genome shotgun (WGS) entry which is preliminary data.</text>
</comment>
<dbReference type="InterPro" id="IPR008929">
    <property type="entry name" value="Chondroitin_lyas"/>
</dbReference>
<feature type="domain" description="Heparinase II/III-like C-terminal" evidence="5">
    <location>
        <begin position="732"/>
        <end position="812"/>
    </location>
</feature>
<dbReference type="Gene3D" id="1.50.10.100">
    <property type="entry name" value="Chondroitin AC/alginate lyase"/>
    <property type="match status" value="1"/>
</dbReference>
<name>A0ABS4IY22_9BACL</name>
<evidence type="ECO:0000256" key="3">
    <source>
        <dbReference type="ARBA" id="ARBA00022764"/>
    </source>
</evidence>
<comment type="subcellular location">
    <subcellularLocation>
        <location evidence="1">Periplasm</location>
    </subcellularLocation>
</comment>
<evidence type="ECO:0000256" key="4">
    <source>
        <dbReference type="ARBA" id="ARBA00023239"/>
    </source>
</evidence>
<sequence>MKGNRIQGSANSWAIVPEVNPSIGLITEASTPTWKQAAVLDQFKTAYYNEPVKESPVYQIGYDPYRLYIVGAISLVEKEALASVEILISPQAYGEAHFVVTLPVSDTGSPPLTDWNLGPNFAKEHSHRTQVIHFTYTTFQENDLFYLEASIPLSSLGSSGIAAGDEWRMNIIHIHHINTLPLCSWFPIRTSSYLDTGNGLVKYIGNVVDQGRLGSLVFHPWMEESQPRAWMPPEWVMSYTSFTKKELSFIGSGLDPATVKLQWKQLSSGWKKIEKYEVLEKEGRLLISFEHPEPLHNGVYQLRLQVDRGDGTASLCSILVFDRESMIRAGDTARNSNPAAASSSSSLPASKDSRIRLASAPASHEVQRVLQMIPDKTGFLFVGLPEMPELNTENLYTLSADGQYMTANWTGTIYPNPLYRENKTLTATNRKGEIIEYPYYEDAAGKKYFITAHLWHLQKERALADTLAVSYIDPLGAARLLHRFIEAYEGYVPTSDYYWNNYPLSIASGPPYNYWGGMWGFWSITDLTFLLPLLQTYAEVKKTNALELLSRELGEDVEQKLAERLLVPSIDYIRSLPPFLGNMVEGNWHGLIHISKLLGQPDYMHDVVESIKAFIEKRFYADGFWNEITPSYHDQSSLALNRSVERVKGWSDPPGYVSSRSGQHFDNLDLSSDPIIGRAAEISKRMVYPNGKYVPIQDTWAAEGPAESHIDNGPTLWPSAGIGMLSIGRGLEQTQLYLSFVPKYGFHYHSDPLSLNLFAKGQELLPDLGYTYTKSNYFTVSAIGHNTVVVDSRDMDLETDQQARDGGRIEAFITADATFQMMRASYNHAFPEMNTYSREPWLVSFPDGDGHEGYVVDLFRVSGGSRHEYTLQGEANLDASFQTEMPLTPYGQYLLPQGVKVEKAATFSEIGSADGHYPGYIYIHDVQLAQTTGQQYALTLETTGDEEDHARLRITGLLEEGENELFLARAPSIRATRVQGREKDNNDEANQYTMPKLVLRREGNDLKSTFVTLLEPYGHAEQPRIDTIEQLQPDVCRDGDVAVKVSYGRTTDIILSSVHHTEQPLIIGDMSLHGEMGFIRLVDGIVKHMCLIGGTLLQLGSRSITGQGAVSGVVTGILRKAKGDLYDCIVTDVPVSKALKQCYVMITHPDQSTKGYKIADILQEAGKTLIVLAEQDPGFELHQDGTSERVCFPQKQWTGTHTFRIANVEWA</sequence>
<keyword evidence="4" id="KW-0456">Lyase</keyword>
<dbReference type="EMBL" id="JAGGLB010000011">
    <property type="protein sequence ID" value="MBP1991975.1"/>
    <property type="molecule type" value="Genomic_DNA"/>
</dbReference>
<keyword evidence="2" id="KW-0732">Signal</keyword>
<organism evidence="6 7">
    <name type="scientific">Paenibacillus eucommiae</name>
    <dbReference type="NCBI Taxonomy" id="1355755"/>
    <lineage>
        <taxon>Bacteria</taxon>
        <taxon>Bacillati</taxon>
        <taxon>Bacillota</taxon>
        <taxon>Bacilli</taxon>
        <taxon>Bacillales</taxon>
        <taxon>Paenibacillaceae</taxon>
        <taxon>Paenibacillus</taxon>
    </lineage>
</organism>
<evidence type="ECO:0000256" key="2">
    <source>
        <dbReference type="ARBA" id="ARBA00022729"/>
    </source>
</evidence>
<dbReference type="RefSeq" id="WP_209972694.1">
    <property type="nucleotide sequence ID" value="NZ_JAGGLB010000011.1"/>
</dbReference>
<dbReference type="PANTHER" id="PTHR39210:SF1">
    <property type="entry name" value="HEPARIN-SULFATE LYASE"/>
    <property type="match status" value="1"/>
</dbReference>
<protein>
    <recommendedName>
        <fullName evidence="5">Heparinase II/III-like C-terminal domain-containing protein</fullName>
    </recommendedName>
</protein>